<evidence type="ECO:0000256" key="4">
    <source>
        <dbReference type="ARBA" id="ARBA00022989"/>
    </source>
</evidence>
<evidence type="ECO:0000256" key="1">
    <source>
        <dbReference type="ARBA" id="ARBA00004141"/>
    </source>
</evidence>
<dbReference type="GeneID" id="26378501"/>
<dbReference type="InterPro" id="IPR017562">
    <property type="entry name" value="Cyt_c_biogenesis_CcsA"/>
</dbReference>
<proteinExistence type="inferred from homology"/>
<feature type="domain" description="Cytochrome c assembly protein" evidence="7">
    <location>
        <begin position="69"/>
        <end position="303"/>
    </location>
</feature>
<comment type="subcellular location">
    <subcellularLocation>
        <location evidence="1">Membrane</location>
        <topology evidence="1">Multi-pass membrane protein</topology>
    </subcellularLocation>
    <subcellularLocation>
        <location evidence="6">Plastid</location>
        <location evidence="6">Chloroplast thylakoid membrane</location>
        <topology evidence="6">Multi-pass membrane protein</topology>
    </subcellularLocation>
</comment>
<geneLocation type="chloroplast" evidence="8"/>
<evidence type="ECO:0000256" key="5">
    <source>
        <dbReference type="ARBA" id="ARBA00023136"/>
    </source>
</evidence>
<dbReference type="GO" id="GO:0020037">
    <property type="term" value="F:heme binding"/>
    <property type="evidence" value="ECO:0007669"/>
    <property type="project" value="InterPro"/>
</dbReference>
<feature type="transmembrane region" description="Helical" evidence="6">
    <location>
        <begin position="136"/>
        <end position="164"/>
    </location>
</feature>
<organism evidence="8">
    <name type="scientific">Jenufa perforata</name>
    <dbReference type="NCBI Taxonomy" id="993091"/>
    <lineage>
        <taxon>Eukaryota</taxon>
        <taxon>Viridiplantae</taxon>
        <taxon>Chlorophyta</taxon>
        <taxon>core chlorophytes</taxon>
        <taxon>Chlorophyceae</taxon>
        <taxon>Jenufa</taxon>
    </lineage>
</organism>
<feature type="transmembrane region" description="Helical" evidence="6">
    <location>
        <begin position="40"/>
        <end position="59"/>
    </location>
</feature>
<dbReference type="Pfam" id="PF01578">
    <property type="entry name" value="Cytochrom_C_asm"/>
    <property type="match status" value="1"/>
</dbReference>
<dbReference type="PANTHER" id="PTHR30071:SF1">
    <property type="entry name" value="CYTOCHROME B_B6 PROTEIN-RELATED"/>
    <property type="match status" value="1"/>
</dbReference>
<feature type="transmembrane region" description="Helical" evidence="6">
    <location>
        <begin position="97"/>
        <end position="116"/>
    </location>
</feature>
<evidence type="ECO:0000259" key="7">
    <source>
        <dbReference type="Pfam" id="PF01578"/>
    </source>
</evidence>
<keyword evidence="5 6" id="KW-0472">Membrane</keyword>
<comment type="similarity">
    <text evidence="6">Belongs to the CcmF/CycK/Ccl1/NrfE/CcsA family.</text>
</comment>
<sequence length="310" mass="35249">MYLNFDAHYLLSNFSFFMLFASMLFYWIQAGLFPNNNWKNFGRFGIFLSSISLFFLLLLRWLKSGHFPLSNLYESLIFLSWTSTVIHLFLENLLANKFLGCITSPSAFLINAFALFSLSPDLQKSSPLVPALQSNWLMMHVTIMILSYAAFISGSLLAIAYLIVTFDPTFSDKKLKDLEFQKVILSPVENSFNKENSSSTLETSTLALNLDQLSSRLLGIGFCFLTLGILSGAVWANEAWGSYWSWDPKETWALLTWLVFAIYLHTRFTKGWQGKKPAIIASFGFVTVWICFLGVNLIGEGLHSYGWFHS</sequence>
<comment type="subunit">
    <text evidence="6">May interact with Ccs1.</text>
</comment>
<keyword evidence="6" id="KW-0793">Thylakoid</keyword>
<evidence type="ECO:0000256" key="2">
    <source>
        <dbReference type="ARBA" id="ARBA00022692"/>
    </source>
</evidence>
<accession>A0A0S2LN41</accession>
<dbReference type="PANTHER" id="PTHR30071">
    <property type="entry name" value="HEME EXPORTER PROTEIN C"/>
    <property type="match status" value="1"/>
</dbReference>
<name>A0A0S2LN41_9CHLO</name>
<evidence type="ECO:0000313" key="8">
    <source>
        <dbReference type="EMBL" id="ALO62849.1"/>
    </source>
</evidence>
<feature type="transmembrane region" description="Helical" evidence="6">
    <location>
        <begin position="71"/>
        <end position="90"/>
    </location>
</feature>
<evidence type="ECO:0000256" key="6">
    <source>
        <dbReference type="HAMAP-Rule" id="MF_01391"/>
    </source>
</evidence>
<dbReference type="GO" id="GO:0005886">
    <property type="term" value="C:plasma membrane"/>
    <property type="evidence" value="ECO:0007669"/>
    <property type="project" value="TreeGrafter"/>
</dbReference>
<reference evidence="8" key="1">
    <citation type="journal article" date="2015" name="BMC Evol. Biol.">
        <title>Chloroplast phylogenomic analysis of chlorophyte green algae identifies a novel lineage sister to the Sphaeropleales (Chlorophyceae).</title>
        <authorList>
            <person name="Lemieux C."/>
            <person name="Vincent A.T."/>
            <person name="Labarre A."/>
            <person name="Otis C."/>
            <person name="Turmel M."/>
        </authorList>
    </citation>
    <scope>NUCLEOTIDE SEQUENCE</scope>
</reference>
<dbReference type="InterPro" id="IPR045062">
    <property type="entry name" value="Cyt_c_biogenesis_CcsA/CcmC"/>
</dbReference>
<gene>
    <name evidence="6 8" type="primary">ccsA</name>
</gene>
<keyword evidence="3 6" id="KW-0201">Cytochrome c-type biogenesis</keyword>
<dbReference type="AlphaFoldDB" id="A0A0S2LN41"/>
<feature type="transmembrane region" description="Helical" evidence="6">
    <location>
        <begin position="217"/>
        <end position="236"/>
    </location>
</feature>
<dbReference type="GO" id="GO:0009535">
    <property type="term" value="C:chloroplast thylakoid membrane"/>
    <property type="evidence" value="ECO:0007669"/>
    <property type="project" value="UniProtKB-SubCell"/>
</dbReference>
<keyword evidence="4 6" id="KW-1133">Transmembrane helix</keyword>
<evidence type="ECO:0000256" key="3">
    <source>
        <dbReference type="ARBA" id="ARBA00022748"/>
    </source>
</evidence>
<dbReference type="RefSeq" id="YP_009184825.1">
    <property type="nucleotide sequence ID" value="NC_028581.1"/>
</dbReference>
<keyword evidence="2 6" id="KW-0812">Transmembrane</keyword>
<comment type="function">
    <text evidence="6">Required during biogenesis of c-type cytochromes (cytochrome c6 and cytochrome f) at the step of heme attachment.</text>
</comment>
<dbReference type="InterPro" id="IPR002541">
    <property type="entry name" value="Cyt_c_assembly"/>
</dbReference>
<dbReference type="NCBIfam" id="TIGR03144">
    <property type="entry name" value="cytochr_II_ccsB"/>
    <property type="match status" value="1"/>
</dbReference>
<feature type="transmembrane region" description="Helical" evidence="6">
    <location>
        <begin position="6"/>
        <end position="28"/>
    </location>
</feature>
<dbReference type="GO" id="GO:0017004">
    <property type="term" value="P:cytochrome complex assembly"/>
    <property type="evidence" value="ECO:0007669"/>
    <property type="project" value="UniProtKB-UniRule"/>
</dbReference>
<keyword evidence="8" id="KW-0150">Chloroplast</keyword>
<keyword evidence="8" id="KW-0934">Plastid</keyword>
<dbReference type="HAMAP" id="MF_01391">
    <property type="entry name" value="CytC_CcsA"/>
    <property type="match status" value="1"/>
</dbReference>
<feature type="transmembrane region" description="Helical" evidence="6">
    <location>
        <begin position="251"/>
        <end position="266"/>
    </location>
</feature>
<dbReference type="EMBL" id="KT625413">
    <property type="protein sequence ID" value="ALO62849.1"/>
    <property type="molecule type" value="Genomic_DNA"/>
</dbReference>
<feature type="transmembrane region" description="Helical" evidence="6">
    <location>
        <begin position="278"/>
        <end position="298"/>
    </location>
</feature>
<protein>
    <recommendedName>
        <fullName evidence="6">Cytochrome c biogenesis protein CcsA</fullName>
    </recommendedName>
</protein>